<accession>A0A7C9W582</accession>
<evidence type="ECO:0000313" key="2">
    <source>
        <dbReference type="EMBL" id="NGY63660.1"/>
    </source>
</evidence>
<organism evidence="2 3">
    <name type="scientific">Lentzea alba</name>
    <dbReference type="NCBI Taxonomy" id="2714351"/>
    <lineage>
        <taxon>Bacteria</taxon>
        <taxon>Bacillati</taxon>
        <taxon>Actinomycetota</taxon>
        <taxon>Actinomycetes</taxon>
        <taxon>Pseudonocardiales</taxon>
        <taxon>Pseudonocardiaceae</taxon>
        <taxon>Lentzea</taxon>
    </lineage>
</organism>
<sequence>MARFTEELGNRLHDLSGITVRVDLTETGFTDFVTLGHLLVFIDKIVNAGATVVLLRPTEGHPDSLDAESARRQRQRQHCRLFLKQSGFTAALRTAGWPGQNIDLTQQAPPHSGSAAAGDEQIEEPRPPRKLRRMVPYRWLAAPGGAPSDVAVLETALLDMGLAPETAAAVAEGLFAELIDTPVAAENSVPHGKLLVGVCVVAPGSYEPQHEDFDAGLRPFVEWASSRESPLVRIFVGGTDRPEAFDRVVHHGSSRWSGDRAQRVRSKVSQIVRSYQGAFLVSSDGFASGMTFGGVAGELLPGRAVPGPPTAVFECDLLVSPGPDAILSDHEVEAKEEVAGRDRTSLGCVTVAMRAAGGLDDDALATVRDHLDRLTITSSLGLVLAINADFGGVGPGHREILATLRQVLDIARQTTSAAVLVAALPAVNRRLLALAVDDLLAEDATSADAPLRPVLLIAPENRHYWIGADDAAREVLNHLSHAGQGCVLGALVESGSLASKLDGVRRIHEQTVLLLVHEDYVRLQVTPEDAINALTSHLTRQIEKAIESGDHAGVERGLFLTPGLRFTTRWCDIHTLLEHTETEQLAGFALGCKVKMMIKGVDRPLPPSVLRLGTVSREFASAFARSLTGSERYFNSAASLRLDRASGTLPLSAQVLILTGLVATEDDIAIVLDELAALGMTTVAIAAVVDARSNQASGTGTREMTFHTSRPRLVSLASVDIEPRDEVGDSRYVVVDPLLDRPDGTVKPELQALMGQEYYVETLKRTRAARLAHIARPAGRHYTAYVDPTLLFRDEKWAQRFRASAVRTIFEAQATLDDGRGPVETVCIAYPAETTDNIAEVARDLADAVATQSRLRPPEVVPIPRAVLGTHWLLPASVTFSAAQHVVMLDSATGSGRTIQQMLRVAAAPDVRLITCIILLNGLDDLDALAFQQITAMSAPRLSETSSHTEVKSIPVRVHFVARSAVSSLDARDCDVCELRSAYETMPLLASLPVKLEKQRTWMLRNLTPRSKRRAFEEEASDLAGMHIGQDDCVAYLDWKFDLREAATSTRHRQYVVEKLARARTDPQVGDALVRLLAAETSWLRSAPLSFVSVRKQVGELAKNLVLGDDALPVDPSLQTQALILLAAVQPLEFIRHFAELISSTEHRVVSGQILLEALRIIVGPAAPWRTSREELVQLFLHELNMIEADLRGRTGGQAVTYGRATLSDIRYLISHARRRLLPVPIDKQSAWAGLRNYRRSVDEHTYENIMFLVIGTIDYLAKGVPADRRAISDDWRRCANFLTLDVLPNLVPLREYLLSRQVLSGLTGADVSRWEDVVKGGGAQRVDSITNNIESILDSADGSEVSVGTLLADLRWWDRHFLTAIVEPGVSDKGAFLTEIVQKCPADPVAALKHVFADTKVVVDRGREQVPASSLLAFCTDDLLREAFGHVRVNAEKYHRTDGADELEFEIVVRVPEDRPGQIAVSIRNTNSVPGTQGRGRGLRTLRDRLKAFDARLETIDDVAPPWSFGVLITLERWRMH</sequence>
<protein>
    <submittedName>
        <fullName evidence="2">Uncharacterized protein</fullName>
    </submittedName>
</protein>
<comment type="caution">
    <text evidence="2">The sequence shown here is derived from an EMBL/GenBank/DDBJ whole genome shotgun (WGS) entry which is preliminary data.</text>
</comment>
<proteinExistence type="predicted"/>
<dbReference type="EMBL" id="JAAMPJ010000010">
    <property type="protein sequence ID" value="NGY63660.1"/>
    <property type="molecule type" value="Genomic_DNA"/>
</dbReference>
<keyword evidence="3" id="KW-1185">Reference proteome</keyword>
<dbReference type="Proteomes" id="UP000481360">
    <property type="component" value="Unassembled WGS sequence"/>
</dbReference>
<gene>
    <name evidence="2" type="ORF">G7043_32555</name>
</gene>
<feature type="region of interest" description="Disordered" evidence="1">
    <location>
        <begin position="103"/>
        <end position="126"/>
    </location>
</feature>
<reference evidence="2 3" key="1">
    <citation type="submission" date="2020-03" db="EMBL/GenBank/DDBJ databases">
        <title>Isolation and identification of active actinomycetes.</title>
        <authorList>
            <person name="Sun X."/>
        </authorList>
    </citation>
    <scope>NUCLEOTIDE SEQUENCE [LARGE SCALE GENOMIC DNA]</scope>
    <source>
        <strain evidence="2 3">NEAU-D13</strain>
    </source>
</reference>
<name>A0A7C9W582_9PSEU</name>
<evidence type="ECO:0000313" key="3">
    <source>
        <dbReference type="Proteomes" id="UP000481360"/>
    </source>
</evidence>
<dbReference type="RefSeq" id="WP_166052256.1">
    <property type="nucleotide sequence ID" value="NZ_JAAMPJ010000010.1"/>
</dbReference>
<evidence type="ECO:0000256" key="1">
    <source>
        <dbReference type="SAM" id="MobiDB-lite"/>
    </source>
</evidence>